<keyword evidence="6" id="KW-1185">Reference proteome</keyword>
<dbReference type="EMBL" id="JBHLWN010000022">
    <property type="protein sequence ID" value="MFC0211810.1"/>
    <property type="molecule type" value="Genomic_DNA"/>
</dbReference>
<keyword evidence="3" id="KW-0521">NADP</keyword>
<dbReference type="InterPro" id="IPR002347">
    <property type="entry name" value="SDR_fam"/>
</dbReference>
<dbReference type="InterPro" id="IPR036291">
    <property type="entry name" value="NAD(P)-bd_dom_sf"/>
</dbReference>
<name>A0ABV6DGP5_9BACL</name>
<keyword evidence="4" id="KW-0560">Oxidoreductase</keyword>
<dbReference type="Gene3D" id="3.40.50.720">
    <property type="entry name" value="NAD(P)-binding Rossmann-like Domain"/>
    <property type="match status" value="1"/>
</dbReference>
<sequence length="256" mass="27827">MGTFYVITGASRGLGEALVRRVLREPGSRVLGVARSRSERLMEEAGTAGARLDWLEFDLASGDWNRLSGQLGERMEQVQAEGNVERWRLINNAGVLEPIGPAQDADLYAAELNIAVNLTAPMALTSAFLRLTEAYGGDRRILNISSGAGRKPYFGWSSYCAAKAGLDHFTRCLKLEQDALANGAKVVSAAPGVIDTAMQASIRAADVSRFRDKARFVQLHESGGLLSPDDAAERLLRLLEMPEFGDEPVVDIRDFS</sequence>
<accession>A0ABV6DGP5</accession>
<dbReference type="PANTHER" id="PTHR44085:SF2">
    <property type="entry name" value="SEPIAPTERIN REDUCTASE"/>
    <property type="match status" value="1"/>
</dbReference>
<dbReference type="Proteomes" id="UP001589776">
    <property type="component" value="Unassembled WGS sequence"/>
</dbReference>
<evidence type="ECO:0000313" key="6">
    <source>
        <dbReference type="Proteomes" id="UP001589776"/>
    </source>
</evidence>
<dbReference type="SUPFAM" id="SSF51735">
    <property type="entry name" value="NAD(P)-binding Rossmann-fold domains"/>
    <property type="match status" value="1"/>
</dbReference>
<evidence type="ECO:0000256" key="1">
    <source>
        <dbReference type="ARBA" id="ARBA00004496"/>
    </source>
</evidence>
<dbReference type="RefSeq" id="WP_377468814.1">
    <property type="nucleotide sequence ID" value="NZ_JBHLWN010000022.1"/>
</dbReference>
<proteinExistence type="predicted"/>
<comment type="subcellular location">
    <subcellularLocation>
        <location evidence="1">Cytoplasm</location>
    </subcellularLocation>
</comment>
<evidence type="ECO:0000256" key="2">
    <source>
        <dbReference type="ARBA" id="ARBA00022490"/>
    </source>
</evidence>
<evidence type="ECO:0000256" key="3">
    <source>
        <dbReference type="ARBA" id="ARBA00022857"/>
    </source>
</evidence>
<protein>
    <submittedName>
        <fullName evidence="5">SDR family NAD(P)-dependent oxidoreductase</fullName>
    </submittedName>
</protein>
<comment type="caution">
    <text evidence="5">The sequence shown here is derived from an EMBL/GenBank/DDBJ whole genome shotgun (WGS) entry which is preliminary data.</text>
</comment>
<reference evidence="5 6" key="1">
    <citation type="submission" date="2024-09" db="EMBL/GenBank/DDBJ databases">
        <authorList>
            <person name="Sun Q."/>
            <person name="Mori K."/>
        </authorList>
    </citation>
    <scope>NUCLEOTIDE SEQUENCE [LARGE SCALE GENOMIC DNA]</scope>
    <source>
        <strain evidence="5 6">CCM 7759</strain>
    </source>
</reference>
<keyword evidence="2" id="KW-0963">Cytoplasm</keyword>
<dbReference type="Pfam" id="PF00106">
    <property type="entry name" value="adh_short"/>
    <property type="match status" value="1"/>
</dbReference>
<evidence type="ECO:0000256" key="4">
    <source>
        <dbReference type="ARBA" id="ARBA00023002"/>
    </source>
</evidence>
<gene>
    <name evidence="5" type="ORF">ACFFK0_04960</name>
</gene>
<organism evidence="5 6">
    <name type="scientific">Paenibacillus chartarius</name>
    <dbReference type="NCBI Taxonomy" id="747481"/>
    <lineage>
        <taxon>Bacteria</taxon>
        <taxon>Bacillati</taxon>
        <taxon>Bacillota</taxon>
        <taxon>Bacilli</taxon>
        <taxon>Bacillales</taxon>
        <taxon>Paenibacillaceae</taxon>
        <taxon>Paenibacillus</taxon>
    </lineage>
</organism>
<dbReference type="InterPro" id="IPR051721">
    <property type="entry name" value="Biopterin_syn/organic_redct"/>
</dbReference>
<dbReference type="PANTHER" id="PTHR44085">
    <property type="entry name" value="SEPIAPTERIN REDUCTASE"/>
    <property type="match status" value="1"/>
</dbReference>
<evidence type="ECO:0000313" key="5">
    <source>
        <dbReference type="EMBL" id="MFC0211810.1"/>
    </source>
</evidence>
<dbReference type="PRINTS" id="PR00081">
    <property type="entry name" value="GDHRDH"/>
</dbReference>